<dbReference type="SUPFAM" id="SSF54593">
    <property type="entry name" value="Glyoxalase/Bleomycin resistance protein/Dihydroxybiphenyl dioxygenase"/>
    <property type="match status" value="1"/>
</dbReference>
<dbReference type="Pfam" id="PF00903">
    <property type="entry name" value="Glyoxalase"/>
    <property type="match status" value="1"/>
</dbReference>
<comment type="caution">
    <text evidence="2">The sequence shown here is derived from an EMBL/GenBank/DDBJ whole genome shotgun (WGS) entry which is preliminary data.</text>
</comment>
<dbReference type="Gene3D" id="3.10.180.10">
    <property type="entry name" value="2,3-Dihydroxybiphenyl 1,2-Dioxygenase, domain 1"/>
    <property type="match status" value="1"/>
</dbReference>
<dbReference type="RefSeq" id="WP_169346753.1">
    <property type="nucleotide sequence ID" value="NZ_JABBJJ010000099.1"/>
</dbReference>
<dbReference type="InterPro" id="IPR029068">
    <property type="entry name" value="Glyas_Bleomycin-R_OHBP_Dase"/>
</dbReference>
<accession>A0A848LIC7</accession>
<dbReference type="Proteomes" id="UP000518300">
    <property type="component" value="Unassembled WGS sequence"/>
</dbReference>
<keyword evidence="3" id="KW-1185">Reference proteome</keyword>
<evidence type="ECO:0000313" key="3">
    <source>
        <dbReference type="Proteomes" id="UP000518300"/>
    </source>
</evidence>
<dbReference type="AlphaFoldDB" id="A0A848LIC7"/>
<name>A0A848LIC7_9BACT</name>
<evidence type="ECO:0000313" key="2">
    <source>
        <dbReference type="EMBL" id="NMO17472.1"/>
    </source>
</evidence>
<dbReference type="InterPro" id="IPR004360">
    <property type="entry name" value="Glyas_Fos-R_dOase_dom"/>
</dbReference>
<gene>
    <name evidence="2" type="ORF">HG543_21780</name>
</gene>
<organism evidence="2 3">
    <name type="scientific">Pyxidicoccus fallax</name>
    <dbReference type="NCBI Taxonomy" id="394095"/>
    <lineage>
        <taxon>Bacteria</taxon>
        <taxon>Pseudomonadati</taxon>
        <taxon>Myxococcota</taxon>
        <taxon>Myxococcia</taxon>
        <taxon>Myxococcales</taxon>
        <taxon>Cystobacterineae</taxon>
        <taxon>Myxococcaceae</taxon>
        <taxon>Pyxidicoccus</taxon>
    </lineage>
</organism>
<feature type="domain" description="Glyoxalase/fosfomycin resistance/dioxygenase" evidence="1">
    <location>
        <begin position="2"/>
        <end position="45"/>
    </location>
</feature>
<evidence type="ECO:0000259" key="1">
    <source>
        <dbReference type="Pfam" id="PF00903"/>
    </source>
</evidence>
<protein>
    <recommendedName>
        <fullName evidence="1">Glyoxalase/fosfomycin resistance/dioxygenase domain-containing protein</fullName>
    </recommendedName>
</protein>
<dbReference type="EMBL" id="JABBJJ010000099">
    <property type="protein sequence ID" value="NMO17472.1"/>
    <property type="molecule type" value="Genomic_DNA"/>
</dbReference>
<reference evidence="2 3" key="1">
    <citation type="submission" date="2020-04" db="EMBL/GenBank/DDBJ databases">
        <title>Draft genome of Pyxidicoccus fallax type strain.</title>
        <authorList>
            <person name="Whitworth D.E."/>
        </authorList>
    </citation>
    <scope>NUCLEOTIDE SEQUENCE [LARGE SCALE GENOMIC DNA]</scope>
    <source>
        <strain evidence="2 3">DSM 14698</strain>
    </source>
</reference>
<sequence>MADIDSVYQRLRAWGVTLAHGLGRPPDGPYRAFGVRAPEGNLLRFFGP</sequence>
<proteinExistence type="predicted"/>